<proteinExistence type="predicted"/>
<dbReference type="Proteomes" id="UP000625551">
    <property type="component" value="Unassembled WGS sequence"/>
</dbReference>
<keyword evidence="2" id="KW-1185">Reference proteome</keyword>
<reference evidence="1 2" key="1">
    <citation type="submission" date="2020-09" db="EMBL/GenBank/DDBJ databases">
        <title>Genome sequencing and assembly of Pontibacter sp.</title>
        <authorList>
            <person name="Chhetri G."/>
        </authorList>
    </citation>
    <scope>NUCLEOTIDE SEQUENCE [LARGE SCALE GENOMIC DNA]</scope>
    <source>
        <strain evidence="1 2">JH31</strain>
    </source>
</reference>
<evidence type="ECO:0000313" key="1">
    <source>
        <dbReference type="EMBL" id="MBD1396569.1"/>
    </source>
</evidence>
<protein>
    <submittedName>
        <fullName evidence="1">Uncharacterized protein</fullName>
    </submittedName>
</protein>
<dbReference type="RefSeq" id="WP_191182737.1">
    <property type="nucleotide sequence ID" value="NZ_JACXAJ010000002.1"/>
</dbReference>
<accession>A0ABR7XE58</accession>
<sequence length="105" mass="12177">MKNFVRSSYYDSIYNEEIKYEIPEASMKVSLVFKENICAIIKITLSNEGIVQLLSRDIKENQDYISVTPTTWLTYQVRGDTIYPIIWDTSLTKGIYTMVGTLHEP</sequence>
<name>A0ABR7XE58_9BACT</name>
<gene>
    <name evidence="1" type="ORF">H9Q13_05275</name>
</gene>
<dbReference type="EMBL" id="JACXAJ010000002">
    <property type="protein sequence ID" value="MBD1396569.1"/>
    <property type="molecule type" value="Genomic_DNA"/>
</dbReference>
<organism evidence="1 2">
    <name type="scientific">Pontibacter aquaedesilientis</name>
    <dbReference type="NCBI Taxonomy" id="2766980"/>
    <lineage>
        <taxon>Bacteria</taxon>
        <taxon>Pseudomonadati</taxon>
        <taxon>Bacteroidota</taxon>
        <taxon>Cytophagia</taxon>
        <taxon>Cytophagales</taxon>
        <taxon>Hymenobacteraceae</taxon>
        <taxon>Pontibacter</taxon>
    </lineage>
</organism>
<evidence type="ECO:0000313" key="2">
    <source>
        <dbReference type="Proteomes" id="UP000625551"/>
    </source>
</evidence>
<comment type="caution">
    <text evidence="1">The sequence shown here is derived from an EMBL/GenBank/DDBJ whole genome shotgun (WGS) entry which is preliminary data.</text>
</comment>